<comment type="caution">
    <text evidence="3">The sequence shown here is derived from an EMBL/GenBank/DDBJ whole genome shotgun (WGS) entry which is preliminary data.</text>
</comment>
<keyword evidence="4" id="KW-1185">Reference proteome</keyword>
<dbReference type="InterPro" id="IPR024862">
    <property type="entry name" value="TRPV"/>
</dbReference>
<dbReference type="AlphaFoldDB" id="A0A9P6ILI5"/>
<dbReference type="Proteomes" id="UP000749646">
    <property type="component" value="Unassembled WGS sequence"/>
</dbReference>
<organism evidence="3 4">
    <name type="scientific">Modicella reniformis</name>
    <dbReference type="NCBI Taxonomy" id="1440133"/>
    <lineage>
        <taxon>Eukaryota</taxon>
        <taxon>Fungi</taxon>
        <taxon>Fungi incertae sedis</taxon>
        <taxon>Mucoromycota</taxon>
        <taxon>Mortierellomycotina</taxon>
        <taxon>Mortierellomycetes</taxon>
        <taxon>Mortierellales</taxon>
        <taxon>Mortierellaceae</taxon>
        <taxon>Modicella</taxon>
    </lineage>
</organism>
<dbReference type="GO" id="GO:0005886">
    <property type="term" value="C:plasma membrane"/>
    <property type="evidence" value="ECO:0007669"/>
    <property type="project" value="TreeGrafter"/>
</dbReference>
<evidence type="ECO:0000256" key="1">
    <source>
        <dbReference type="ARBA" id="ARBA00022737"/>
    </source>
</evidence>
<proteinExistence type="predicted"/>
<evidence type="ECO:0000256" key="2">
    <source>
        <dbReference type="SAM" id="Phobius"/>
    </source>
</evidence>
<accession>A0A9P6ILI5</accession>
<feature type="transmembrane region" description="Helical" evidence="2">
    <location>
        <begin position="258"/>
        <end position="277"/>
    </location>
</feature>
<keyword evidence="2" id="KW-1133">Transmembrane helix</keyword>
<feature type="transmembrane region" description="Helical" evidence="2">
    <location>
        <begin position="227"/>
        <end position="246"/>
    </location>
</feature>
<evidence type="ECO:0000313" key="3">
    <source>
        <dbReference type="EMBL" id="KAF9937279.1"/>
    </source>
</evidence>
<reference evidence="3" key="1">
    <citation type="journal article" date="2020" name="Fungal Divers.">
        <title>Resolving the Mortierellaceae phylogeny through synthesis of multi-gene phylogenetics and phylogenomics.</title>
        <authorList>
            <person name="Vandepol N."/>
            <person name="Liber J."/>
            <person name="Desiro A."/>
            <person name="Na H."/>
            <person name="Kennedy M."/>
            <person name="Barry K."/>
            <person name="Grigoriev I.V."/>
            <person name="Miller A.N."/>
            <person name="O'Donnell K."/>
            <person name="Stajich J.E."/>
            <person name="Bonito G."/>
        </authorList>
    </citation>
    <scope>NUCLEOTIDE SEQUENCE</scope>
    <source>
        <strain evidence="3">MES-2147</strain>
    </source>
</reference>
<feature type="transmembrane region" description="Helical" evidence="2">
    <location>
        <begin position="373"/>
        <end position="391"/>
    </location>
</feature>
<protein>
    <submittedName>
        <fullName evidence="3">Uncharacterized protein</fullName>
    </submittedName>
</protein>
<gene>
    <name evidence="3" type="ORF">BGZ65_001606</name>
</gene>
<dbReference type="PANTHER" id="PTHR10582:SF2">
    <property type="entry name" value="INACTIVE"/>
    <property type="match status" value="1"/>
</dbReference>
<keyword evidence="2" id="KW-0812">Transmembrane</keyword>
<name>A0A9P6ILI5_9FUNG</name>
<sequence>MAPVEQCLAKLLGQYPDIVAYVFRATSYIPAHNHAYVASHAIKIGNRFQDYIDGNQNPVYTLRSQLPTRDPSKYFILGERPETKFPSKPDKQLIDKKRTRVFYVSPFQFRRIVKLRPEVQPVNEYTGAKKDRILQKQTPQNEKYESVFDRITGKDFFSNPVIVASLRFKWYKFVLKYRLSRLFFVFILFLLVVVITSKQISVSAVKKGQTLTEDEIAARYLPGWRPVFMTTIALGCLLSVYEFWQIKYSPKKYIKSPYNYIDLAAFISPVVGCFYFLNAVPGTIQEGTGIDGGPSQAWIMAFSIIFLYLNMVELRIIRQLGVAVNIIFNIAKRIIWFMLMFTLFLVGFTHALLYRKCPDGWCEDVDFPAGYPTGFFAALTTTFFFLPTFYAHHQKDYYKLKHD</sequence>
<keyword evidence="2" id="KW-0472">Membrane</keyword>
<evidence type="ECO:0000313" key="4">
    <source>
        <dbReference type="Proteomes" id="UP000749646"/>
    </source>
</evidence>
<dbReference type="EMBL" id="JAAAHW010009699">
    <property type="protein sequence ID" value="KAF9937279.1"/>
    <property type="molecule type" value="Genomic_DNA"/>
</dbReference>
<feature type="transmembrane region" description="Helical" evidence="2">
    <location>
        <begin position="334"/>
        <end position="353"/>
    </location>
</feature>
<dbReference type="PANTHER" id="PTHR10582">
    <property type="entry name" value="TRANSIENT RECEPTOR POTENTIAL ION CHANNEL PROTEIN"/>
    <property type="match status" value="1"/>
</dbReference>
<feature type="transmembrane region" description="Helical" evidence="2">
    <location>
        <begin position="297"/>
        <end position="314"/>
    </location>
</feature>
<dbReference type="GO" id="GO:0098703">
    <property type="term" value="P:calcium ion import across plasma membrane"/>
    <property type="evidence" value="ECO:0007669"/>
    <property type="project" value="TreeGrafter"/>
</dbReference>
<keyword evidence="1" id="KW-0677">Repeat</keyword>
<dbReference type="GO" id="GO:0005216">
    <property type="term" value="F:monoatomic ion channel activity"/>
    <property type="evidence" value="ECO:0007669"/>
    <property type="project" value="InterPro"/>
</dbReference>
<dbReference type="OrthoDB" id="2433234at2759"/>
<feature type="transmembrane region" description="Helical" evidence="2">
    <location>
        <begin position="179"/>
        <end position="197"/>
    </location>
</feature>